<accession>A0ABP8G0D1</accession>
<name>A0ABP8G0D1_9ACTN</name>
<dbReference type="Proteomes" id="UP001501115">
    <property type="component" value="Unassembled WGS sequence"/>
</dbReference>
<evidence type="ECO:0000313" key="2">
    <source>
        <dbReference type="Proteomes" id="UP001501115"/>
    </source>
</evidence>
<keyword evidence="2" id="KW-1185">Reference proteome</keyword>
<gene>
    <name evidence="1" type="ORF">GCM10023086_36150</name>
</gene>
<proteinExistence type="predicted"/>
<sequence length="137" mass="14176">MSQGRADPCRLTRDGAGPYHLTRGRAPLYSPALNRSAAYALNRSAACALNRSAVRVHAHVHAKALSLGLAPPAALAPHPAALCRCRAGVDEAAAAAACKAPPAPRQPPVSGCTLALTLRRGRCGARVGGDRSWVSRQ</sequence>
<dbReference type="EMBL" id="BAABET010000005">
    <property type="protein sequence ID" value="GAA4314737.1"/>
    <property type="molecule type" value="Genomic_DNA"/>
</dbReference>
<protein>
    <submittedName>
        <fullName evidence="1">Uncharacterized protein</fullName>
    </submittedName>
</protein>
<comment type="caution">
    <text evidence="1">The sequence shown here is derived from an EMBL/GenBank/DDBJ whole genome shotgun (WGS) entry which is preliminary data.</text>
</comment>
<evidence type="ECO:0000313" key="1">
    <source>
        <dbReference type="EMBL" id="GAA4314737.1"/>
    </source>
</evidence>
<organism evidence="1 2">
    <name type="scientific">Streptomyces venetus</name>
    <dbReference type="NCBI Taxonomy" id="1701086"/>
    <lineage>
        <taxon>Bacteria</taxon>
        <taxon>Bacillati</taxon>
        <taxon>Actinomycetota</taxon>
        <taxon>Actinomycetes</taxon>
        <taxon>Kitasatosporales</taxon>
        <taxon>Streptomycetaceae</taxon>
        <taxon>Streptomyces</taxon>
    </lineage>
</organism>
<reference evidence="2" key="1">
    <citation type="journal article" date="2019" name="Int. J. Syst. Evol. Microbiol.">
        <title>The Global Catalogue of Microorganisms (GCM) 10K type strain sequencing project: providing services to taxonomists for standard genome sequencing and annotation.</title>
        <authorList>
            <consortium name="The Broad Institute Genomics Platform"/>
            <consortium name="The Broad Institute Genome Sequencing Center for Infectious Disease"/>
            <person name="Wu L."/>
            <person name="Ma J."/>
        </authorList>
    </citation>
    <scope>NUCLEOTIDE SEQUENCE [LARGE SCALE GENOMIC DNA]</scope>
    <source>
        <strain evidence="2">JCM 31290</strain>
    </source>
</reference>